<dbReference type="PANTHER" id="PTHR28004:SF2">
    <property type="entry name" value="D-SERINE DEHYDRATASE"/>
    <property type="match status" value="1"/>
</dbReference>
<feature type="domain" description="D-serine dehydratase-like" evidence="14">
    <location>
        <begin position="309"/>
        <end position="407"/>
    </location>
</feature>
<dbReference type="EMBL" id="RSCE01000012">
    <property type="protein sequence ID" value="RSH78471.1"/>
    <property type="molecule type" value="Genomic_DNA"/>
</dbReference>
<dbReference type="GO" id="GO:0008721">
    <property type="term" value="F:D-serine ammonia-lyase activity"/>
    <property type="evidence" value="ECO:0007669"/>
    <property type="project" value="UniProtKB-EC"/>
</dbReference>
<dbReference type="SMART" id="SM01119">
    <property type="entry name" value="D-ser_dehydrat"/>
    <property type="match status" value="1"/>
</dbReference>
<evidence type="ECO:0000313" key="16">
    <source>
        <dbReference type="Proteomes" id="UP000279236"/>
    </source>
</evidence>
<dbReference type="GO" id="GO:0009636">
    <property type="term" value="P:response to toxic substance"/>
    <property type="evidence" value="ECO:0007669"/>
    <property type="project" value="UniProtKB-KW"/>
</dbReference>
<dbReference type="AlphaFoldDB" id="A0A427XHV7"/>
<comment type="similarity">
    <text evidence="3">Belongs to the DSD1 family.</text>
</comment>
<evidence type="ECO:0000256" key="1">
    <source>
        <dbReference type="ARBA" id="ARBA00001933"/>
    </source>
</evidence>
<dbReference type="STRING" id="105984.A0A427XHV7"/>
<dbReference type="GeneID" id="39586739"/>
<dbReference type="Gene3D" id="3.20.20.10">
    <property type="entry name" value="Alanine racemase"/>
    <property type="match status" value="1"/>
</dbReference>
<evidence type="ECO:0000256" key="3">
    <source>
        <dbReference type="ARBA" id="ARBA00005323"/>
    </source>
</evidence>
<keyword evidence="6" id="KW-0862">Zinc</keyword>
<dbReference type="GO" id="GO:0036088">
    <property type="term" value="P:D-serine catabolic process"/>
    <property type="evidence" value="ECO:0007669"/>
    <property type="project" value="TreeGrafter"/>
</dbReference>
<dbReference type="OrthoDB" id="20198at2759"/>
<keyword evidence="4" id="KW-0216">Detoxification</keyword>
<evidence type="ECO:0000256" key="6">
    <source>
        <dbReference type="ARBA" id="ARBA00022833"/>
    </source>
</evidence>
<comment type="cofactor">
    <cofactor evidence="2">
        <name>Zn(2+)</name>
        <dbReference type="ChEBI" id="CHEBI:29105"/>
    </cofactor>
</comment>
<dbReference type="InterPro" id="IPR051466">
    <property type="entry name" value="D-amino_acid_metab_enzyme"/>
</dbReference>
<evidence type="ECO:0000256" key="8">
    <source>
        <dbReference type="ARBA" id="ARBA00023239"/>
    </source>
</evidence>
<dbReference type="Pfam" id="PF14031">
    <property type="entry name" value="D-ser_dehydrat"/>
    <property type="match status" value="1"/>
</dbReference>
<evidence type="ECO:0000256" key="4">
    <source>
        <dbReference type="ARBA" id="ARBA00022575"/>
    </source>
</evidence>
<sequence>MTAVTSTFTPLEEMRYPNKKVLADEFVGRKLSELRTPACIIDRRAFKTNCEVMVEQTHDKGMNFRAHIKTHKTPDGTRLQVEAGPGVSSLVTSTLPEVWGVLESGLVADGKVVDILYSLPVGEGVIEDLNAAQEKAGNKCSIRVMVDHPLQIAALQRWHKRLNRRKPWSVFVKVDGGGKRAGAPPRSAQMKALIEEIAKTPQVEIFGFYSHFGQSYQSRSLDKAGEFYAGEIECVNDAAAFARTLGVSGDWILSVGATPTAHAAVLGAGGKDASGAALNGTLELHAGCYCLNDLQQLATGMITGPRKNALSVLATVVSSYADRGEALCDSGALAMSKDTGPSPGFGHVVSKGHEGWILGGVSQEHGILRRDQDAKQVAELSIGDKLRIVPNHACLCCACFPWFYIVDGNGDEVVDVWVPWKGW</sequence>
<dbReference type="SUPFAM" id="SSF51419">
    <property type="entry name" value="PLP-binding barrel"/>
    <property type="match status" value="1"/>
</dbReference>
<evidence type="ECO:0000256" key="13">
    <source>
        <dbReference type="ARBA" id="ARBA00075219"/>
    </source>
</evidence>
<evidence type="ECO:0000256" key="9">
    <source>
        <dbReference type="ARBA" id="ARBA00051198"/>
    </source>
</evidence>
<evidence type="ECO:0000256" key="7">
    <source>
        <dbReference type="ARBA" id="ARBA00022898"/>
    </source>
</evidence>
<dbReference type="InterPro" id="IPR029066">
    <property type="entry name" value="PLP-binding_barrel"/>
</dbReference>
<proteinExistence type="inferred from homology"/>
<comment type="catalytic activity">
    <reaction evidence="9">
        <text>D-serine = pyruvate + NH4(+)</text>
        <dbReference type="Rhea" id="RHEA:13977"/>
        <dbReference type="ChEBI" id="CHEBI:15361"/>
        <dbReference type="ChEBI" id="CHEBI:28938"/>
        <dbReference type="ChEBI" id="CHEBI:35247"/>
        <dbReference type="EC" id="4.3.1.18"/>
    </reaction>
    <physiologicalReaction direction="left-to-right" evidence="9">
        <dbReference type="Rhea" id="RHEA:13978"/>
    </physiologicalReaction>
</comment>
<dbReference type="InterPro" id="IPR026956">
    <property type="entry name" value="D-ser_dehydrat-like_dom"/>
</dbReference>
<evidence type="ECO:0000256" key="2">
    <source>
        <dbReference type="ARBA" id="ARBA00001947"/>
    </source>
</evidence>
<dbReference type="Pfam" id="PF01168">
    <property type="entry name" value="Ala_racemase_N"/>
    <property type="match status" value="1"/>
</dbReference>
<dbReference type="InterPro" id="IPR001608">
    <property type="entry name" value="Ala_racemase_N"/>
</dbReference>
<dbReference type="InterPro" id="IPR042208">
    <property type="entry name" value="D-ser_dehydrat-like_sf"/>
</dbReference>
<keyword evidence="8" id="KW-0456">Lyase</keyword>
<dbReference type="FunFam" id="3.20.20.10:FF:000016">
    <property type="entry name" value="D-serine dehydratase"/>
    <property type="match status" value="1"/>
</dbReference>
<dbReference type="Proteomes" id="UP000279236">
    <property type="component" value="Unassembled WGS sequence"/>
</dbReference>
<keyword evidence="7" id="KW-0663">Pyridoxal phosphate</keyword>
<evidence type="ECO:0000259" key="14">
    <source>
        <dbReference type="SMART" id="SM01119"/>
    </source>
</evidence>
<keyword evidence="5" id="KW-0479">Metal-binding</keyword>
<reference evidence="15 16" key="1">
    <citation type="submission" date="2018-11" db="EMBL/GenBank/DDBJ databases">
        <title>Genome sequence of Apiotrichum porosum DSM 27194.</title>
        <authorList>
            <person name="Aliyu H."/>
            <person name="Gorte O."/>
            <person name="Ochsenreither K."/>
        </authorList>
    </citation>
    <scope>NUCLEOTIDE SEQUENCE [LARGE SCALE GENOMIC DNA]</scope>
    <source>
        <strain evidence="15 16">DSM 27194</strain>
    </source>
</reference>
<keyword evidence="16" id="KW-1185">Reference proteome</keyword>
<evidence type="ECO:0000256" key="12">
    <source>
        <dbReference type="ARBA" id="ARBA00069616"/>
    </source>
</evidence>
<gene>
    <name evidence="15" type="ORF">EHS24_002196</name>
</gene>
<accession>A0A427XHV7</accession>
<comment type="function">
    <text evidence="10">Catalyzes the conversion of D-serine to pyruvate and ammonia. May play a role in D-serine detoxification.</text>
</comment>
<protein>
    <recommendedName>
        <fullName evidence="12">D-serine dehydratase</fullName>
        <ecNumber evidence="11">4.3.1.18</ecNumber>
    </recommendedName>
    <alternativeName>
        <fullName evidence="13">D-serine deaminase</fullName>
    </alternativeName>
</protein>
<dbReference type="Gene3D" id="2.40.37.20">
    <property type="entry name" value="D-serine dehydratase-like domain"/>
    <property type="match status" value="1"/>
</dbReference>
<comment type="cofactor">
    <cofactor evidence="1">
        <name>pyridoxal 5'-phosphate</name>
        <dbReference type="ChEBI" id="CHEBI:597326"/>
    </cofactor>
</comment>
<evidence type="ECO:0000256" key="10">
    <source>
        <dbReference type="ARBA" id="ARBA00055764"/>
    </source>
</evidence>
<comment type="caution">
    <text evidence="15">The sequence shown here is derived from an EMBL/GenBank/DDBJ whole genome shotgun (WGS) entry which is preliminary data.</text>
</comment>
<dbReference type="EC" id="4.3.1.18" evidence="11"/>
<dbReference type="GO" id="GO:0046872">
    <property type="term" value="F:metal ion binding"/>
    <property type="evidence" value="ECO:0007669"/>
    <property type="project" value="UniProtKB-KW"/>
</dbReference>
<dbReference type="PANTHER" id="PTHR28004">
    <property type="entry name" value="ZGC:162816-RELATED"/>
    <property type="match status" value="1"/>
</dbReference>
<organism evidence="15 16">
    <name type="scientific">Apiotrichum porosum</name>
    <dbReference type="NCBI Taxonomy" id="105984"/>
    <lineage>
        <taxon>Eukaryota</taxon>
        <taxon>Fungi</taxon>
        <taxon>Dikarya</taxon>
        <taxon>Basidiomycota</taxon>
        <taxon>Agaricomycotina</taxon>
        <taxon>Tremellomycetes</taxon>
        <taxon>Trichosporonales</taxon>
        <taxon>Trichosporonaceae</taxon>
        <taxon>Apiotrichum</taxon>
    </lineage>
</organism>
<name>A0A427XHV7_9TREE</name>
<evidence type="ECO:0000256" key="5">
    <source>
        <dbReference type="ARBA" id="ARBA00022723"/>
    </source>
</evidence>
<evidence type="ECO:0000256" key="11">
    <source>
        <dbReference type="ARBA" id="ARBA00066349"/>
    </source>
</evidence>
<evidence type="ECO:0000313" key="15">
    <source>
        <dbReference type="EMBL" id="RSH78471.1"/>
    </source>
</evidence>
<dbReference type="RefSeq" id="XP_028473618.1">
    <property type="nucleotide sequence ID" value="XM_028617940.1"/>
</dbReference>